<dbReference type="OrthoDB" id="3745543at2"/>
<proteinExistence type="predicted"/>
<sequence>MASHRKLRAAAVVCAAVAVAGPASAAAWAAPPTAVRAAAQEAAPVAPAAAPSPSPDPFADLTPDEIGDRAITATQSATSLRMAGRVTADGQPLDIDFAVNERDECTGLMKIGGGTAELRRIDGITYMKGDEAFWRVSMASQGMSEPQIGATIELVKGRWLKISPGQAGSSDLSGVCDLEGLLASLDEDRAEPGALVRGPDGEVDGTPVATLVKRETAEETTGEEPTGTATAEPEATEPEVTTVSVSQEGKPYILKMVKTGGEEPGSMTLSDFDEPVEVAVPPASETVDLSKLDQGTSA</sequence>
<gene>
    <name evidence="3" type="ORF">DEJ46_13170</name>
</gene>
<dbReference type="EMBL" id="CP029194">
    <property type="protein sequence ID" value="QES19937.1"/>
    <property type="molecule type" value="Genomic_DNA"/>
</dbReference>
<protein>
    <recommendedName>
        <fullName evidence="5">Lipoprotein</fullName>
    </recommendedName>
</protein>
<accession>A0A5P2AQ30</accession>
<keyword evidence="2" id="KW-0732">Signal</keyword>
<dbReference type="Proteomes" id="UP000324106">
    <property type="component" value="Chromosome"/>
</dbReference>
<reference evidence="3 4" key="1">
    <citation type="submission" date="2018-05" db="EMBL/GenBank/DDBJ databases">
        <title>Streptomyces venezuelae.</title>
        <authorList>
            <person name="Kim W."/>
            <person name="Lee N."/>
            <person name="Cho B.-K."/>
        </authorList>
    </citation>
    <scope>NUCLEOTIDE SEQUENCE [LARGE SCALE GENOMIC DNA]</scope>
    <source>
        <strain evidence="3 4">ATCC 15068</strain>
    </source>
</reference>
<dbReference type="Gene3D" id="2.50.20.20">
    <property type="match status" value="1"/>
</dbReference>
<feature type="signal peptide" evidence="2">
    <location>
        <begin position="1"/>
        <end position="25"/>
    </location>
</feature>
<dbReference type="AlphaFoldDB" id="A0A5P2AQ30"/>
<evidence type="ECO:0000256" key="1">
    <source>
        <dbReference type="SAM" id="MobiDB-lite"/>
    </source>
</evidence>
<feature type="chain" id="PRO_5024795355" description="Lipoprotein" evidence="2">
    <location>
        <begin position="26"/>
        <end position="298"/>
    </location>
</feature>
<evidence type="ECO:0000313" key="4">
    <source>
        <dbReference type="Proteomes" id="UP000324106"/>
    </source>
</evidence>
<evidence type="ECO:0008006" key="5">
    <source>
        <dbReference type="Google" id="ProtNLM"/>
    </source>
</evidence>
<feature type="compositionally biased region" description="Low complexity" evidence="1">
    <location>
        <begin position="223"/>
        <end position="243"/>
    </location>
</feature>
<evidence type="ECO:0000313" key="3">
    <source>
        <dbReference type="EMBL" id="QES19937.1"/>
    </source>
</evidence>
<dbReference type="RefSeq" id="WP_150266289.1">
    <property type="nucleotide sequence ID" value="NZ_CP029194.1"/>
</dbReference>
<name>A0A5P2AQ30_STRVZ</name>
<organism evidence="3 4">
    <name type="scientific">Streptomyces venezuelae</name>
    <dbReference type="NCBI Taxonomy" id="54571"/>
    <lineage>
        <taxon>Bacteria</taxon>
        <taxon>Bacillati</taxon>
        <taxon>Actinomycetota</taxon>
        <taxon>Actinomycetes</taxon>
        <taxon>Kitasatosporales</taxon>
        <taxon>Streptomycetaceae</taxon>
        <taxon>Streptomyces</taxon>
    </lineage>
</organism>
<feature type="region of interest" description="Disordered" evidence="1">
    <location>
        <begin position="215"/>
        <end position="247"/>
    </location>
</feature>
<evidence type="ECO:0000256" key="2">
    <source>
        <dbReference type="SAM" id="SignalP"/>
    </source>
</evidence>